<reference evidence="1 2" key="1">
    <citation type="journal article" date="2014" name="BMC Genomics">
        <title>Genome sequencing of four Aureobasidium pullulans varieties: biotechnological potential, stress tolerance, and description of new species.</title>
        <authorList>
            <person name="Gostin Ar C."/>
            <person name="Ohm R.A."/>
            <person name="Kogej T."/>
            <person name="Sonjak S."/>
            <person name="Turk M."/>
            <person name="Zajc J."/>
            <person name="Zalar P."/>
            <person name="Grube M."/>
            <person name="Sun H."/>
            <person name="Han J."/>
            <person name="Sharma A."/>
            <person name="Chiniquy J."/>
            <person name="Ngan C.Y."/>
            <person name="Lipzen A."/>
            <person name="Barry K."/>
            <person name="Grigoriev I.V."/>
            <person name="Gunde-Cimerman N."/>
        </authorList>
    </citation>
    <scope>NUCLEOTIDE SEQUENCE [LARGE SCALE GENOMIC DNA]</scope>
    <source>
        <strain evidence="1 2">EXF-2481</strain>
    </source>
</reference>
<dbReference type="Proteomes" id="UP000030641">
    <property type="component" value="Unassembled WGS sequence"/>
</dbReference>
<evidence type="ECO:0000313" key="1">
    <source>
        <dbReference type="EMBL" id="KER00896.1"/>
    </source>
</evidence>
<dbReference type="InParanoid" id="A0A074YT86"/>
<dbReference type="RefSeq" id="XP_013349382.1">
    <property type="nucleotide sequence ID" value="XM_013493928.1"/>
</dbReference>
<dbReference type="AlphaFoldDB" id="A0A074YT86"/>
<dbReference type="GeneID" id="25365247"/>
<accession>A0A074YT86</accession>
<proteinExistence type="predicted"/>
<organism evidence="1 2">
    <name type="scientific">Aureobasidium subglaciale (strain EXF-2481)</name>
    <name type="common">Aureobasidium pullulans var. subglaciale</name>
    <dbReference type="NCBI Taxonomy" id="1043005"/>
    <lineage>
        <taxon>Eukaryota</taxon>
        <taxon>Fungi</taxon>
        <taxon>Dikarya</taxon>
        <taxon>Ascomycota</taxon>
        <taxon>Pezizomycotina</taxon>
        <taxon>Dothideomycetes</taxon>
        <taxon>Dothideomycetidae</taxon>
        <taxon>Dothideales</taxon>
        <taxon>Saccotheciaceae</taxon>
        <taxon>Aureobasidium</taxon>
    </lineage>
</organism>
<protein>
    <submittedName>
        <fullName evidence="1">Uncharacterized protein</fullName>
    </submittedName>
</protein>
<dbReference type="OrthoDB" id="10392536at2759"/>
<sequence>MYCSTNSPVALAGDHSQALKSIRDEIKECPLPDPKRHLRSTSVYSPMISTRVDASSETGPDDTLSWVKANPTVSTLEPLEEHKNHIWQPTNQAGHQERESDIDSDVDVSKLSLTPKPERSSDHCYVCCSNCSCISLIIVSNGQGCLSDVCTDCGACGVQQSSEL</sequence>
<dbReference type="HOGENOM" id="CLU_1618674_0_0_1"/>
<evidence type="ECO:0000313" key="2">
    <source>
        <dbReference type="Proteomes" id="UP000030641"/>
    </source>
</evidence>
<gene>
    <name evidence="1" type="ORF">AUEXF2481DRAFT_35147</name>
</gene>
<keyword evidence="2" id="KW-1185">Reference proteome</keyword>
<dbReference type="EMBL" id="KL584749">
    <property type="protein sequence ID" value="KER00896.1"/>
    <property type="molecule type" value="Genomic_DNA"/>
</dbReference>
<name>A0A074YT86_AURSE</name>